<proteinExistence type="predicted"/>
<dbReference type="EMBL" id="FNNI01000001">
    <property type="protein sequence ID" value="SDW32082.1"/>
    <property type="molecule type" value="Genomic_DNA"/>
</dbReference>
<accession>A0A1H2SKG0</accession>
<reference evidence="1 2" key="1">
    <citation type="submission" date="2016-10" db="EMBL/GenBank/DDBJ databases">
        <authorList>
            <person name="de Groot N.N."/>
        </authorList>
    </citation>
    <scope>NUCLEOTIDE SEQUENCE [LARGE SCALE GENOMIC DNA]</scope>
    <source>
        <strain evidence="1 2">DSM 19219</strain>
    </source>
</reference>
<keyword evidence="2" id="KW-1185">Reference proteome</keyword>
<name>A0A1H2SKG0_9GAMM</name>
<dbReference type="Proteomes" id="UP000198500">
    <property type="component" value="Unassembled WGS sequence"/>
</dbReference>
<dbReference type="RefSeq" id="WP_092567971.1">
    <property type="nucleotide sequence ID" value="NZ_BMXH01000001.1"/>
</dbReference>
<dbReference type="AlphaFoldDB" id="A0A1H2SKG0"/>
<evidence type="ECO:0000313" key="2">
    <source>
        <dbReference type="Proteomes" id="UP000198500"/>
    </source>
</evidence>
<evidence type="ECO:0000313" key="1">
    <source>
        <dbReference type="EMBL" id="SDW32082.1"/>
    </source>
</evidence>
<protein>
    <submittedName>
        <fullName evidence="1">Uncharacterized protein</fullName>
    </submittedName>
</protein>
<gene>
    <name evidence="1" type="ORF">SAMN05443545_101586</name>
</gene>
<sequence>MDIIIENQGLEDDEFHAIASGDTGNALRQSAKNYLGSMNIAERQLEELKMQGGSEYEQLCKDMTDHALRIVSLDPSLPVSLEISFNGGIKS</sequence>
<organism evidence="1 2">
    <name type="scientific">Aidingimonas halophila</name>
    <dbReference type="NCBI Taxonomy" id="574349"/>
    <lineage>
        <taxon>Bacteria</taxon>
        <taxon>Pseudomonadati</taxon>
        <taxon>Pseudomonadota</taxon>
        <taxon>Gammaproteobacteria</taxon>
        <taxon>Oceanospirillales</taxon>
        <taxon>Halomonadaceae</taxon>
        <taxon>Aidingimonas</taxon>
    </lineage>
</organism>
<dbReference type="OrthoDB" id="6168877at2"/>